<accession>A0ACD2ZX51</accession>
<sequence>PPKTVKGTKPWAKCRRLPSYDSVVKTTLFGQHYLATVVDEAHAFRNVGAKHIAALEVLGQSVLRLIMTATPLQTSTKDLAAMGRLVGLPHFFSDKALAEEKSDMASIRKAKMTLSDDADDEEAVKLCCAEISARMHNQFQDRNICRGPSSLDSQGKPLIVLPPCHTRIIELQLADWEQTIMDQLAIRATESASTSNSVSRVTTQNFYIELRMGGGYARYNTHDAIPKFKTMDEWVAKKSTKMDACAKICQHILSRDDAPEVITEDGCLVFPPTPPLPPGQQPEQEAKILIYQEFSSLGPVLDLYGIKYLYIDGDTTFEQRAAIVEQFRTDPIYRVLIFSNVGSVGLNLSRA</sequence>
<feature type="non-terminal residue" evidence="1">
    <location>
        <position position="351"/>
    </location>
</feature>
<reference evidence="1 2" key="1">
    <citation type="journal article" date="2019" name="Nat. Ecol. Evol.">
        <title>Megaphylogeny resolves global patterns of mushroom evolution.</title>
        <authorList>
            <person name="Varga T."/>
            <person name="Krizsan K."/>
            <person name="Foldi C."/>
            <person name="Dima B."/>
            <person name="Sanchez-Garcia M."/>
            <person name="Sanchez-Ramirez S."/>
            <person name="Szollosi G.J."/>
            <person name="Szarkandi J.G."/>
            <person name="Papp V."/>
            <person name="Albert L."/>
            <person name="Andreopoulos W."/>
            <person name="Angelini C."/>
            <person name="Antonin V."/>
            <person name="Barry K.W."/>
            <person name="Bougher N.L."/>
            <person name="Buchanan P."/>
            <person name="Buyck B."/>
            <person name="Bense V."/>
            <person name="Catcheside P."/>
            <person name="Chovatia M."/>
            <person name="Cooper J."/>
            <person name="Damon W."/>
            <person name="Desjardin D."/>
            <person name="Finy P."/>
            <person name="Geml J."/>
            <person name="Haridas S."/>
            <person name="Hughes K."/>
            <person name="Justo A."/>
            <person name="Karasinski D."/>
            <person name="Kautmanova I."/>
            <person name="Kiss B."/>
            <person name="Kocsube S."/>
            <person name="Kotiranta H."/>
            <person name="LaButti K.M."/>
            <person name="Lechner B.E."/>
            <person name="Liimatainen K."/>
            <person name="Lipzen A."/>
            <person name="Lukacs Z."/>
            <person name="Mihaltcheva S."/>
            <person name="Morgado L.N."/>
            <person name="Niskanen T."/>
            <person name="Noordeloos M.E."/>
            <person name="Ohm R.A."/>
            <person name="Ortiz-Santana B."/>
            <person name="Ovrebo C."/>
            <person name="Racz N."/>
            <person name="Riley R."/>
            <person name="Savchenko A."/>
            <person name="Shiryaev A."/>
            <person name="Soop K."/>
            <person name="Spirin V."/>
            <person name="Szebenyi C."/>
            <person name="Tomsovsky M."/>
            <person name="Tulloss R.E."/>
            <person name="Uehling J."/>
            <person name="Grigoriev I.V."/>
            <person name="Vagvolgyi C."/>
            <person name="Papp T."/>
            <person name="Martin F.M."/>
            <person name="Miettinen O."/>
            <person name="Hibbett D.S."/>
            <person name="Nagy L.G."/>
        </authorList>
    </citation>
    <scope>NUCLEOTIDE SEQUENCE [LARGE SCALE GENOMIC DNA]</scope>
    <source>
        <strain evidence="1 2">NL-1719</strain>
    </source>
</reference>
<dbReference type="EMBL" id="ML209663">
    <property type="protein sequence ID" value="TFK58083.1"/>
    <property type="molecule type" value="Genomic_DNA"/>
</dbReference>
<dbReference type="Proteomes" id="UP000308600">
    <property type="component" value="Unassembled WGS sequence"/>
</dbReference>
<proteinExistence type="predicted"/>
<evidence type="ECO:0000313" key="1">
    <source>
        <dbReference type="EMBL" id="TFK58083.1"/>
    </source>
</evidence>
<organism evidence="1 2">
    <name type="scientific">Pluteus cervinus</name>
    <dbReference type="NCBI Taxonomy" id="181527"/>
    <lineage>
        <taxon>Eukaryota</taxon>
        <taxon>Fungi</taxon>
        <taxon>Dikarya</taxon>
        <taxon>Basidiomycota</taxon>
        <taxon>Agaricomycotina</taxon>
        <taxon>Agaricomycetes</taxon>
        <taxon>Agaricomycetidae</taxon>
        <taxon>Agaricales</taxon>
        <taxon>Pluteineae</taxon>
        <taxon>Pluteaceae</taxon>
        <taxon>Pluteus</taxon>
    </lineage>
</organism>
<keyword evidence="2" id="KW-1185">Reference proteome</keyword>
<evidence type="ECO:0000313" key="2">
    <source>
        <dbReference type="Proteomes" id="UP000308600"/>
    </source>
</evidence>
<name>A0ACD2ZX51_9AGAR</name>
<feature type="non-terminal residue" evidence="1">
    <location>
        <position position="1"/>
    </location>
</feature>
<protein>
    <submittedName>
        <fullName evidence="1">Uncharacterized protein</fullName>
    </submittedName>
</protein>
<gene>
    <name evidence="1" type="ORF">BDN72DRAFT_720003</name>
</gene>